<dbReference type="InterPro" id="IPR023298">
    <property type="entry name" value="ATPase_P-typ_TM_dom_sf"/>
</dbReference>
<dbReference type="PANTHER" id="PTHR48085">
    <property type="entry name" value="CADMIUM/ZINC-TRANSPORTING ATPASE HMA2-RELATED"/>
    <property type="match status" value="1"/>
</dbReference>
<evidence type="ECO:0000256" key="2">
    <source>
        <dbReference type="ARBA" id="ARBA00006024"/>
    </source>
</evidence>
<dbReference type="InterPro" id="IPR001757">
    <property type="entry name" value="P_typ_ATPase"/>
</dbReference>
<evidence type="ECO:0000313" key="11">
    <source>
        <dbReference type="EMBL" id="QTQ13398.1"/>
    </source>
</evidence>
<dbReference type="InterPro" id="IPR018303">
    <property type="entry name" value="ATPase_P-typ_P_site"/>
</dbReference>
<evidence type="ECO:0000313" key="12">
    <source>
        <dbReference type="Proteomes" id="UP000671908"/>
    </source>
</evidence>
<keyword evidence="4 8" id="KW-1133">Transmembrane helix</keyword>
<dbReference type="Gene3D" id="3.40.1110.10">
    <property type="entry name" value="Calcium-transporting ATPase, cytoplasmic domain N"/>
    <property type="match status" value="1"/>
</dbReference>
<dbReference type="EMBL" id="CP054142">
    <property type="protein sequence ID" value="QTQ13398.1"/>
    <property type="molecule type" value="Genomic_DNA"/>
</dbReference>
<sequence length="708" mass="77146">MDEYNRNDEIQNEKQPSDHVSNDHAEKQSGHKCCAHHHRDSCCGDHDEHREHLEHGCCCHDDHKEHGCCCHDGDEMSLKKIIAALAIFIVALTTSNIPFIKRLSTNTPLEFFGANAFSLIFLALYFVSYIIVGLPVLKSAVKNILRGKVFDEQFLMAIASVGALLLGEYPEAVAVMLFYQIGEYFQDYAVDKSKNSIKELMNLRPDTATVLRNSQEISVSPEDVAVGETIIVRPGERIPLDGIIRKGNSFVDTSAQTGESVPREIVEGDDVLAGFINMQGVIEITVKKIYSDSAVARILKLVEHAVQNKAGSERFITKFARFYTPAVCIAAVLISVIPPLVTHTSFTQWVARALVFLVVSCPCALVISVPLSFFGGIGACSRNGILVKGSNYLESLAKAKTAVFDKTGTLTKGTFAVSAIHPDKKLKLSEEELIALATHAEYFSIHPISKSLQQAHHCELCGHVELKNTKEISGQGLCVTIENQEILVGNLKLIESRNVEGFSPCPEHDSGTVIHVAVDNRYAGHIVISDEVKEESEQSVKALKKAGVKHICMLTGDRKETAEDIAAKLGIDKVYAELLPEDKVSILEKILAENKAKNETVMYIGDGINDAPVLARADVGVAMGKIGSDAAVEAADVVILNGDLLKLVQGIHTAKRTVRIVRQNIVFSLAVKFAVMIFGAIGLANMWAAVFGDVGVTFLAVLNALRLL</sequence>
<dbReference type="PROSITE" id="PS00154">
    <property type="entry name" value="ATPASE_E1_E2"/>
    <property type="match status" value="1"/>
</dbReference>
<dbReference type="NCBIfam" id="TIGR01494">
    <property type="entry name" value="ATPase_P-type"/>
    <property type="match status" value="2"/>
</dbReference>
<dbReference type="FunFam" id="2.70.150.10:FF:000002">
    <property type="entry name" value="Copper-transporting ATPase 1, putative"/>
    <property type="match status" value="1"/>
</dbReference>
<dbReference type="InterPro" id="IPR051014">
    <property type="entry name" value="Cation_Transport_ATPase_IB"/>
</dbReference>
<dbReference type="InterPro" id="IPR059000">
    <property type="entry name" value="ATPase_P-type_domA"/>
</dbReference>
<dbReference type="Pfam" id="PF00122">
    <property type="entry name" value="E1-E2_ATPase"/>
    <property type="match status" value="1"/>
</dbReference>
<dbReference type="SUPFAM" id="SSF81665">
    <property type="entry name" value="Calcium ATPase, transmembrane domain M"/>
    <property type="match status" value="1"/>
</dbReference>
<comment type="subcellular location">
    <subcellularLocation>
        <location evidence="8">Cell membrane</location>
    </subcellularLocation>
    <subcellularLocation>
        <location evidence="1">Membrane</location>
    </subcellularLocation>
</comment>
<dbReference type="GO" id="GO:0005886">
    <property type="term" value="C:plasma membrane"/>
    <property type="evidence" value="ECO:0007669"/>
    <property type="project" value="UniProtKB-SubCell"/>
</dbReference>
<evidence type="ECO:0000256" key="6">
    <source>
        <dbReference type="ARBA" id="ARBA00039097"/>
    </source>
</evidence>
<dbReference type="InterPro" id="IPR023299">
    <property type="entry name" value="ATPase_P-typ_cyto_dom_N"/>
</dbReference>
<dbReference type="SUPFAM" id="SSF81653">
    <property type="entry name" value="Calcium ATPase, transduction domain A"/>
    <property type="match status" value="1"/>
</dbReference>
<dbReference type="PANTHER" id="PTHR48085:SF5">
    <property type="entry name" value="CADMIUM_ZINC-TRANSPORTING ATPASE HMA4-RELATED"/>
    <property type="match status" value="1"/>
</dbReference>
<evidence type="ECO:0000256" key="8">
    <source>
        <dbReference type="RuleBase" id="RU362081"/>
    </source>
</evidence>
<organism evidence="11 12">
    <name type="scientific">Treponema parvum</name>
    <dbReference type="NCBI Taxonomy" id="138851"/>
    <lineage>
        <taxon>Bacteria</taxon>
        <taxon>Pseudomonadati</taxon>
        <taxon>Spirochaetota</taxon>
        <taxon>Spirochaetia</taxon>
        <taxon>Spirochaetales</taxon>
        <taxon>Treponemataceae</taxon>
        <taxon>Treponema</taxon>
    </lineage>
</organism>
<dbReference type="InterPro" id="IPR023214">
    <property type="entry name" value="HAD_sf"/>
</dbReference>
<feature type="region of interest" description="Disordered" evidence="9">
    <location>
        <begin position="1"/>
        <end position="24"/>
    </location>
</feature>
<dbReference type="EC" id="7.2.2.12" evidence="6"/>
<dbReference type="GO" id="GO:0046872">
    <property type="term" value="F:metal ion binding"/>
    <property type="evidence" value="ECO:0007669"/>
    <property type="project" value="UniProtKB-KW"/>
</dbReference>
<dbReference type="PRINTS" id="PR00941">
    <property type="entry name" value="CDATPASE"/>
</dbReference>
<proteinExistence type="inferred from homology"/>
<name>A0A975F2W9_9SPIR</name>
<feature type="transmembrane region" description="Helical" evidence="8">
    <location>
        <begin position="112"/>
        <end position="137"/>
    </location>
</feature>
<comment type="catalytic activity">
    <reaction evidence="7">
        <text>Zn(2+)(in) + ATP + H2O = Zn(2+)(out) + ADP + phosphate + H(+)</text>
        <dbReference type="Rhea" id="RHEA:20621"/>
        <dbReference type="ChEBI" id="CHEBI:15377"/>
        <dbReference type="ChEBI" id="CHEBI:15378"/>
        <dbReference type="ChEBI" id="CHEBI:29105"/>
        <dbReference type="ChEBI" id="CHEBI:30616"/>
        <dbReference type="ChEBI" id="CHEBI:43474"/>
        <dbReference type="ChEBI" id="CHEBI:456216"/>
        <dbReference type="EC" id="7.2.2.12"/>
    </reaction>
</comment>
<dbReference type="CDD" id="cd07548">
    <property type="entry name" value="P-type_ATPase-Cd_Zn_Co_like"/>
    <property type="match status" value="1"/>
</dbReference>
<reference evidence="11 12" key="1">
    <citation type="journal article" date="2021" name="Microbiol. Resour. Announc.">
        <title>Complete Genome Sequences of Three Human Oral Treponema parvum Isolates.</title>
        <authorList>
            <person name="Zeng H."/>
            <person name="Watt R.M."/>
        </authorList>
    </citation>
    <scope>NUCLEOTIDE SEQUENCE [LARGE SCALE GENOMIC DNA]</scope>
    <source>
        <strain evidence="11 12">ATCC 700770</strain>
    </source>
</reference>
<evidence type="ECO:0000256" key="4">
    <source>
        <dbReference type="ARBA" id="ARBA00022989"/>
    </source>
</evidence>
<evidence type="ECO:0000256" key="7">
    <source>
        <dbReference type="ARBA" id="ARBA00047308"/>
    </source>
</evidence>
<keyword evidence="8" id="KW-1003">Cell membrane</keyword>
<dbReference type="SUPFAM" id="SSF56784">
    <property type="entry name" value="HAD-like"/>
    <property type="match status" value="1"/>
</dbReference>
<keyword evidence="3 8" id="KW-0812">Transmembrane</keyword>
<dbReference type="PRINTS" id="PR00119">
    <property type="entry name" value="CATATPASE"/>
</dbReference>
<evidence type="ECO:0000256" key="3">
    <source>
        <dbReference type="ARBA" id="ARBA00022692"/>
    </source>
</evidence>
<dbReference type="GO" id="GO:0015086">
    <property type="term" value="F:cadmium ion transmembrane transporter activity"/>
    <property type="evidence" value="ECO:0007669"/>
    <property type="project" value="TreeGrafter"/>
</dbReference>
<comment type="similarity">
    <text evidence="2 8">Belongs to the cation transport ATPase (P-type) (TC 3.A.3) family. Type IB subfamily.</text>
</comment>
<dbReference type="Gene3D" id="2.70.150.10">
    <property type="entry name" value="Calcium-transporting ATPase, cytoplasmic transduction domain A"/>
    <property type="match status" value="1"/>
</dbReference>
<dbReference type="NCBIfam" id="TIGR01525">
    <property type="entry name" value="ATPase-IB_hvy"/>
    <property type="match status" value="1"/>
</dbReference>
<evidence type="ECO:0000259" key="10">
    <source>
        <dbReference type="Pfam" id="PF00122"/>
    </source>
</evidence>
<dbReference type="Proteomes" id="UP000671908">
    <property type="component" value="Chromosome"/>
</dbReference>
<dbReference type="Pfam" id="PF00702">
    <property type="entry name" value="Hydrolase"/>
    <property type="match status" value="1"/>
</dbReference>
<protein>
    <recommendedName>
        <fullName evidence="6">P-type Zn(2+) transporter</fullName>
        <ecNumber evidence="6">7.2.2.12</ecNumber>
    </recommendedName>
</protein>
<evidence type="ECO:0000256" key="9">
    <source>
        <dbReference type="SAM" id="MobiDB-lite"/>
    </source>
</evidence>
<dbReference type="GO" id="GO:0005524">
    <property type="term" value="F:ATP binding"/>
    <property type="evidence" value="ECO:0007669"/>
    <property type="project" value="UniProtKB-UniRule"/>
</dbReference>
<dbReference type="GO" id="GO:0016887">
    <property type="term" value="F:ATP hydrolysis activity"/>
    <property type="evidence" value="ECO:0007669"/>
    <property type="project" value="InterPro"/>
</dbReference>
<keyword evidence="12" id="KW-1185">Reference proteome</keyword>
<feature type="transmembrane region" description="Helical" evidence="8">
    <location>
        <begin position="322"/>
        <end position="341"/>
    </location>
</feature>
<dbReference type="InterPro" id="IPR036412">
    <property type="entry name" value="HAD-like_sf"/>
</dbReference>
<dbReference type="KEGG" id="tpav:HRQ91_02415"/>
<gene>
    <name evidence="11" type="ORF">HRQ91_02415</name>
</gene>
<feature type="domain" description="P-type ATPase A" evidence="10">
    <location>
        <begin position="203"/>
        <end position="303"/>
    </location>
</feature>
<dbReference type="AlphaFoldDB" id="A0A975F2W9"/>
<feature type="transmembrane region" description="Helical" evidence="8">
    <location>
        <begin position="353"/>
        <end position="374"/>
    </location>
</feature>
<keyword evidence="5 8" id="KW-0472">Membrane</keyword>
<feature type="transmembrane region" description="Helical" evidence="8">
    <location>
        <begin position="81"/>
        <end position="100"/>
    </location>
</feature>
<dbReference type="RefSeq" id="WP_210120093.1">
    <property type="nucleotide sequence ID" value="NZ_CP054142.1"/>
</dbReference>
<accession>A0A975F2W9</accession>
<dbReference type="InterPro" id="IPR008250">
    <property type="entry name" value="ATPase_P-typ_transduc_dom_A_sf"/>
</dbReference>
<evidence type="ECO:0000256" key="1">
    <source>
        <dbReference type="ARBA" id="ARBA00004370"/>
    </source>
</evidence>
<dbReference type="Gene3D" id="3.40.50.1000">
    <property type="entry name" value="HAD superfamily/HAD-like"/>
    <property type="match status" value="1"/>
</dbReference>
<dbReference type="GO" id="GO:0016463">
    <property type="term" value="F:P-type zinc transporter activity"/>
    <property type="evidence" value="ECO:0007669"/>
    <property type="project" value="UniProtKB-EC"/>
</dbReference>
<evidence type="ECO:0000256" key="5">
    <source>
        <dbReference type="ARBA" id="ARBA00023136"/>
    </source>
</evidence>
<feature type="transmembrane region" description="Helical" evidence="8">
    <location>
        <begin position="665"/>
        <end position="681"/>
    </location>
</feature>
<keyword evidence="8" id="KW-0067">ATP-binding</keyword>
<keyword evidence="8" id="KW-0479">Metal-binding</keyword>
<keyword evidence="8" id="KW-0547">Nucleotide-binding</keyword>
<dbReference type="InterPro" id="IPR027256">
    <property type="entry name" value="P-typ_ATPase_IB"/>
</dbReference>